<feature type="domain" description="Nucleotidyl transferase" evidence="8">
    <location>
        <begin position="7"/>
        <end position="235"/>
    </location>
</feature>
<evidence type="ECO:0000313" key="11">
    <source>
        <dbReference type="Proteomes" id="UP000267003"/>
    </source>
</evidence>
<dbReference type="Pfam" id="PF00485">
    <property type="entry name" value="PRK"/>
    <property type="match status" value="1"/>
</dbReference>
<dbReference type="CDD" id="cd07503">
    <property type="entry name" value="HAD_HisB-N"/>
    <property type="match status" value="1"/>
</dbReference>
<dbReference type="Gene3D" id="3.40.50.300">
    <property type="entry name" value="P-loop containing nucleotide triphosphate hydrolases"/>
    <property type="match status" value="1"/>
</dbReference>
<dbReference type="InterPro" id="IPR029044">
    <property type="entry name" value="Nucleotide-diphossugar_trans"/>
</dbReference>
<comment type="subcellular location">
    <subcellularLocation>
        <location evidence="1">Cytoplasm</location>
    </subcellularLocation>
</comment>
<dbReference type="Pfam" id="PF13242">
    <property type="entry name" value="Hydrolase_like"/>
    <property type="match status" value="1"/>
</dbReference>
<evidence type="ECO:0000313" key="10">
    <source>
        <dbReference type="EMBL" id="RKH67467.1"/>
    </source>
</evidence>
<protein>
    <recommendedName>
        <fullName evidence="7">D,D-heptose 1,7-bisphosphate phosphatase</fullName>
    </recommendedName>
</protein>
<dbReference type="InterPro" id="IPR004446">
    <property type="entry name" value="Heptose_bisP_phosphatase"/>
</dbReference>
<evidence type="ECO:0000256" key="4">
    <source>
        <dbReference type="ARBA" id="ARBA00022723"/>
    </source>
</evidence>
<dbReference type="InterPro" id="IPR006549">
    <property type="entry name" value="HAD-SF_hydro_IIIA"/>
</dbReference>
<dbReference type="GO" id="GO:0005524">
    <property type="term" value="F:ATP binding"/>
    <property type="evidence" value="ECO:0007669"/>
    <property type="project" value="InterPro"/>
</dbReference>
<accession>A0A3A8QFN9</accession>
<evidence type="ECO:0000256" key="6">
    <source>
        <dbReference type="ARBA" id="ARBA00023277"/>
    </source>
</evidence>
<gene>
    <name evidence="10" type="ORF">D7W81_13920</name>
</gene>
<name>A0A3A8QFN9_9BACT</name>
<dbReference type="NCBIfam" id="TIGR01656">
    <property type="entry name" value="Histidinol-ppas"/>
    <property type="match status" value="1"/>
</dbReference>
<evidence type="ECO:0000259" key="9">
    <source>
        <dbReference type="Pfam" id="PF00485"/>
    </source>
</evidence>
<dbReference type="GO" id="GO:0046872">
    <property type="term" value="F:metal ion binding"/>
    <property type="evidence" value="ECO:0007669"/>
    <property type="project" value="UniProtKB-KW"/>
</dbReference>
<dbReference type="SUPFAM" id="SSF56784">
    <property type="entry name" value="HAD-like"/>
    <property type="match status" value="1"/>
</dbReference>
<dbReference type="InterPro" id="IPR006543">
    <property type="entry name" value="Histidinol-phos"/>
</dbReference>
<comment type="caution">
    <text evidence="10">The sequence shown here is derived from an EMBL/GenBank/DDBJ whole genome shotgun (WGS) entry which is preliminary data.</text>
</comment>
<dbReference type="GO" id="GO:0016791">
    <property type="term" value="F:phosphatase activity"/>
    <property type="evidence" value="ECO:0007669"/>
    <property type="project" value="InterPro"/>
</dbReference>
<dbReference type="Gene3D" id="3.90.550.10">
    <property type="entry name" value="Spore Coat Polysaccharide Biosynthesis Protein SpsA, Chain A"/>
    <property type="match status" value="1"/>
</dbReference>
<feature type="domain" description="Phosphoribulokinase/uridine kinase" evidence="9">
    <location>
        <begin position="454"/>
        <end position="626"/>
    </location>
</feature>
<dbReference type="Gene3D" id="3.40.50.1000">
    <property type="entry name" value="HAD superfamily/HAD-like"/>
    <property type="match status" value="1"/>
</dbReference>
<dbReference type="GO" id="GO:0016301">
    <property type="term" value="F:kinase activity"/>
    <property type="evidence" value="ECO:0007669"/>
    <property type="project" value="InterPro"/>
</dbReference>
<keyword evidence="6" id="KW-0119">Carbohydrate metabolism</keyword>
<dbReference type="GO" id="GO:0005975">
    <property type="term" value="P:carbohydrate metabolic process"/>
    <property type="evidence" value="ECO:0007669"/>
    <property type="project" value="InterPro"/>
</dbReference>
<dbReference type="InterPro" id="IPR027417">
    <property type="entry name" value="P-loop_NTPase"/>
</dbReference>
<dbReference type="InterPro" id="IPR006083">
    <property type="entry name" value="PRK/URK"/>
</dbReference>
<dbReference type="PANTHER" id="PTHR42891">
    <property type="entry name" value="D-GLYCERO-BETA-D-MANNO-HEPTOSE-1,7-BISPHOSPHATE 7-PHOSPHATASE"/>
    <property type="match status" value="1"/>
</dbReference>
<evidence type="ECO:0000256" key="1">
    <source>
        <dbReference type="ARBA" id="ARBA00004496"/>
    </source>
</evidence>
<dbReference type="InterPro" id="IPR005835">
    <property type="entry name" value="NTP_transferase_dom"/>
</dbReference>
<dbReference type="SUPFAM" id="SSF53448">
    <property type="entry name" value="Nucleotide-diphospho-sugar transferases"/>
    <property type="match status" value="1"/>
</dbReference>
<proteinExistence type="inferred from homology"/>
<keyword evidence="3" id="KW-0963">Cytoplasm</keyword>
<dbReference type="SUPFAM" id="SSF52540">
    <property type="entry name" value="P-loop containing nucleoside triphosphate hydrolases"/>
    <property type="match status" value="1"/>
</dbReference>
<evidence type="ECO:0000259" key="8">
    <source>
        <dbReference type="Pfam" id="PF00483"/>
    </source>
</evidence>
<dbReference type="NCBIfam" id="TIGR01662">
    <property type="entry name" value="HAD-SF-IIIA"/>
    <property type="match status" value="1"/>
</dbReference>
<dbReference type="InterPro" id="IPR036412">
    <property type="entry name" value="HAD-like_sf"/>
</dbReference>
<sequence>MTMKQLVILAGGQGSRMGAHLGGLPKVMAPFGGKPLLQHQLELGARHGFTDAVLLVGHGADVIEAHFGDGASLGLRLRCLRDVRPLGTAGALLHARPQLADRFAVLYGDTLLDVDLARMWTWHQAADAALTLFLHPNDHPHDSDLVEVDDADQVVAFHAHPHPPGTPLPNLANAALYVVERRALEVFSPRKADLARDVFPELLARGTRLMGYRSPEYIKDMGTPERYARVTADFESGRPARSSLAAPRPGVLLDRDGTLNRHVGHLKRAEELELLDGVGAAVRRLNRSGLRTALVTNQPVVARGECSDAELRRIHARLESLLGQEGAYLDRLYVCPHHPDAGFPGERPELKGPCACRKPGVAMVERAARELHLDLRNSWFVGDTTGDVRTAHAAGLRSVLVRTGEAGGDARFGDRPDYVFLSLGEAVDFILEGHAALSARLAPLAAQLRPGDWVGVGGLAHSGKSTASTVLRELLRARGQPAALVSLDNWIRSVGARRSGGLSDSFDYEAIQDALERLRAGERLRLPWYDRATRTRHENGDTLALSPDEVLIVEGVPALDVPGLLPRLDLKLYVEAPEEARRERFVKDRRWRGQDDATARALYAAREEGEHPLVRSTRARADVVLEGAA</sequence>
<evidence type="ECO:0000256" key="7">
    <source>
        <dbReference type="ARBA" id="ARBA00031828"/>
    </source>
</evidence>
<keyword evidence="4" id="KW-0479">Metal-binding</keyword>
<dbReference type="AlphaFoldDB" id="A0A3A8QFN9"/>
<evidence type="ECO:0000256" key="2">
    <source>
        <dbReference type="ARBA" id="ARBA00005628"/>
    </source>
</evidence>
<keyword evidence="5 10" id="KW-0378">Hydrolase</keyword>
<dbReference type="EMBL" id="RAWK01000071">
    <property type="protein sequence ID" value="RKH67467.1"/>
    <property type="molecule type" value="Genomic_DNA"/>
</dbReference>
<evidence type="ECO:0000256" key="3">
    <source>
        <dbReference type="ARBA" id="ARBA00022490"/>
    </source>
</evidence>
<keyword evidence="11" id="KW-1185">Reference proteome</keyword>
<dbReference type="GO" id="GO:0005737">
    <property type="term" value="C:cytoplasm"/>
    <property type="evidence" value="ECO:0007669"/>
    <property type="project" value="UniProtKB-SubCell"/>
</dbReference>
<comment type="similarity">
    <text evidence="2">Belongs to the GmhB family.</text>
</comment>
<dbReference type="PANTHER" id="PTHR42891:SF1">
    <property type="entry name" value="D-GLYCERO-BETA-D-MANNO-HEPTOSE-1,7-BISPHOSPHATE 7-PHOSPHATASE"/>
    <property type="match status" value="1"/>
</dbReference>
<dbReference type="InterPro" id="IPR023214">
    <property type="entry name" value="HAD_sf"/>
</dbReference>
<dbReference type="Proteomes" id="UP000267003">
    <property type="component" value="Unassembled WGS sequence"/>
</dbReference>
<evidence type="ECO:0000256" key="5">
    <source>
        <dbReference type="ARBA" id="ARBA00022801"/>
    </source>
</evidence>
<organism evidence="10 11">
    <name type="scientific">Corallococcus aberystwythensis</name>
    <dbReference type="NCBI Taxonomy" id="2316722"/>
    <lineage>
        <taxon>Bacteria</taxon>
        <taxon>Pseudomonadati</taxon>
        <taxon>Myxococcota</taxon>
        <taxon>Myxococcia</taxon>
        <taxon>Myxococcales</taxon>
        <taxon>Cystobacterineae</taxon>
        <taxon>Myxococcaceae</taxon>
        <taxon>Corallococcus</taxon>
    </lineage>
</organism>
<reference evidence="11" key="1">
    <citation type="submission" date="2018-09" db="EMBL/GenBank/DDBJ databases">
        <authorList>
            <person name="Livingstone P.G."/>
            <person name="Whitworth D.E."/>
        </authorList>
    </citation>
    <scope>NUCLEOTIDE SEQUENCE [LARGE SCALE GENOMIC DNA]</scope>
    <source>
        <strain evidence="11">AB050A</strain>
    </source>
</reference>
<dbReference type="Pfam" id="PF00483">
    <property type="entry name" value="NTP_transferase"/>
    <property type="match status" value="1"/>
</dbReference>